<keyword evidence="1" id="KW-0732">Signal</keyword>
<evidence type="ECO:0000256" key="1">
    <source>
        <dbReference type="SAM" id="SignalP"/>
    </source>
</evidence>
<keyword evidence="3" id="KW-1185">Reference proteome</keyword>
<gene>
    <name evidence="2" type="ORF">DPX16_3488</name>
</gene>
<sequence>MWLLKTFDQLFAISIVITLLLELSTCYGSEYGVSGEIIYSREFLISLRTASGGIIPDIPMELCRLHARSKHRKRGRRGGLHRRLKNLRLDNRRKLPPLPTILLSNVQSLRHKTDELEAWIKCKPGIRDTCLLAFSETWLRELDRDEDLIMMDVMVNRLDSFEFGTYTSPVMNPLQHSGIVHDTHSVVTQCRETASKGKVSGYSRNLGSLRGGNETLCTLL</sequence>
<dbReference type="Proteomes" id="UP000281406">
    <property type="component" value="Unassembled WGS sequence"/>
</dbReference>
<reference evidence="2 3" key="1">
    <citation type="submission" date="2018-10" db="EMBL/GenBank/DDBJ databases">
        <title>Genome assembly for a Yunnan-Guizhou Plateau 3E fish, Anabarilius grahami (Regan), and its evolutionary and genetic applications.</title>
        <authorList>
            <person name="Jiang W."/>
        </authorList>
    </citation>
    <scope>NUCLEOTIDE SEQUENCE [LARGE SCALE GENOMIC DNA]</scope>
    <source>
        <strain evidence="2">AG-KIZ</strain>
        <tissue evidence="2">Muscle</tissue>
    </source>
</reference>
<accession>A0A3N0Y7N3</accession>
<feature type="chain" id="PRO_5018251884" evidence="1">
    <location>
        <begin position="29"/>
        <end position="220"/>
    </location>
</feature>
<dbReference type="EMBL" id="RJVU01051426">
    <property type="protein sequence ID" value="ROL41860.1"/>
    <property type="molecule type" value="Genomic_DNA"/>
</dbReference>
<dbReference type="OrthoDB" id="10639340at2759"/>
<proteinExistence type="predicted"/>
<dbReference type="AlphaFoldDB" id="A0A3N0Y7N3"/>
<evidence type="ECO:0000313" key="2">
    <source>
        <dbReference type="EMBL" id="ROL41860.1"/>
    </source>
</evidence>
<evidence type="ECO:0000313" key="3">
    <source>
        <dbReference type="Proteomes" id="UP000281406"/>
    </source>
</evidence>
<name>A0A3N0Y7N3_ANAGA</name>
<feature type="signal peptide" evidence="1">
    <location>
        <begin position="1"/>
        <end position="28"/>
    </location>
</feature>
<organism evidence="2 3">
    <name type="scientific">Anabarilius grahami</name>
    <name type="common">Kanglang fish</name>
    <name type="synonym">Barilius grahami</name>
    <dbReference type="NCBI Taxonomy" id="495550"/>
    <lineage>
        <taxon>Eukaryota</taxon>
        <taxon>Metazoa</taxon>
        <taxon>Chordata</taxon>
        <taxon>Craniata</taxon>
        <taxon>Vertebrata</taxon>
        <taxon>Euteleostomi</taxon>
        <taxon>Actinopterygii</taxon>
        <taxon>Neopterygii</taxon>
        <taxon>Teleostei</taxon>
        <taxon>Ostariophysi</taxon>
        <taxon>Cypriniformes</taxon>
        <taxon>Xenocyprididae</taxon>
        <taxon>Xenocypridinae</taxon>
        <taxon>Xenocypridinae incertae sedis</taxon>
        <taxon>Anabarilius</taxon>
    </lineage>
</organism>
<protein>
    <submittedName>
        <fullName evidence="2">Uncharacterized protein</fullName>
    </submittedName>
</protein>
<comment type="caution">
    <text evidence="2">The sequence shown here is derived from an EMBL/GenBank/DDBJ whole genome shotgun (WGS) entry which is preliminary data.</text>
</comment>